<dbReference type="EMBL" id="JAUFPX010000015">
    <property type="protein sequence ID" value="MDN3592031.1"/>
    <property type="molecule type" value="Genomic_DNA"/>
</dbReference>
<feature type="transmembrane region" description="Helical" evidence="1">
    <location>
        <begin position="61"/>
        <end position="82"/>
    </location>
</feature>
<keyword evidence="5" id="KW-1185">Reference proteome</keyword>
<proteinExistence type="predicted"/>
<dbReference type="PROSITE" id="PS50883">
    <property type="entry name" value="EAL"/>
    <property type="match status" value="1"/>
</dbReference>
<dbReference type="SUPFAM" id="SSF141868">
    <property type="entry name" value="EAL domain-like"/>
    <property type="match status" value="1"/>
</dbReference>
<name>A0ABT8BLH4_9HYPH</name>
<feature type="domain" description="EAL" evidence="2">
    <location>
        <begin position="509"/>
        <end position="764"/>
    </location>
</feature>
<dbReference type="Proteomes" id="UP001224644">
    <property type="component" value="Unassembled WGS sequence"/>
</dbReference>
<dbReference type="SMART" id="SM00052">
    <property type="entry name" value="EAL"/>
    <property type="match status" value="1"/>
</dbReference>
<dbReference type="NCBIfam" id="TIGR00254">
    <property type="entry name" value="GGDEF"/>
    <property type="match status" value="1"/>
</dbReference>
<dbReference type="Pfam" id="PF00990">
    <property type="entry name" value="GGDEF"/>
    <property type="match status" value="1"/>
</dbReference>
<dbReference type="InterPro" id="IPR052155">
    <property type="entry name" value="Biofilm_reg_signaling"/>
</dbReference>
<dbReference type="InterPro" id="IPR013767">
    <property type="entry name" value="PAS_fold"/>
</dbReference>
<dbReference type="SMART" id="SM00267">
    <property type="entry name" value="GGDEF"/>
    <property type="match status" value="1"/>
</dbReference>
<keyword evidence="1" id="KW-0812">Transmembrane</keyword>
<accession>A0ABT8BLH4</accession>
<dbReference type="PROSITE" id="PS50887">
    <property type="entry name" value="GGDEF"/>
    <property type="match status" value="1"/>
</dbReference>
<comment type="caution">
    <text evidence="4">The sequence shown here is derived from an EMBL/GenBank/DDBJ whole genome shotgun (WGS) entry which is preliminary data.</text>
</comment>
<dbReference type="PANTHER" id="PTHR44757">
    <property type="entry name" value="DIGUANYLATE CYCLASE DGCP"/>
    <property type="match status" value="1"/>
</dbReference>
<keyword evidence="1" id="KW-1133">Transmembrane helix</keyword>
<feature type="transmembrane region" description="Helical" evidence="1">
    <location>
        <begin position="139"/>
        <end position="157"/>
    </location>
</feature>
<feature type="domain" description="GGDEF" evidence="3">
    <location>
        <begin position="363"/>
        <end position="500"/>
    </location>
</feature>
<dbReference type="SUPFAM" id="SSF55073">
    <property type="entry name" value="Nucleotide cyclase"/>
    <property type="match status" value="1"/>
</dbReference>
<dbReference type="CDD" id="cd01948">
    <property type="entry name" value="EAL"/>
    <property type="match status" value="1"/>
</dbReference>
<reference evidence="5" key="1">
    <citation type="journal article" date="2019" name="Int. J. Syst. Evol. Microbiol.">
        <title>The Global Catalogue of Microorganisms (GCM) 10K type strain sequencing project: providing services to taxonomists for standard genome sequencing and annotation.</title>
        <authorList>
            <consortium name="The Broad Institute Genomics Platform"/>
            <consortium name="The Broad Institute Genome Sequencing Center for Infectious Disease"/>
            <person name="Wu L."/>
            <person name="Ma J."/>
        </authorList>
    </citation>
    <scope>NUCLEOTIDE SEQUENCE [LARGE SCALE GENOMIC DNA]</scope>
    <source>
        <strain evidence="5">CECT 7069</strain>
    </source>
</reference>
<dbReference type="RefSeq" id="WP_238226069.1">
    <property type="nucleotide sequence ID" value="NZ_BPQD01000016.1"/>
</dbReference>
<protein>
    <submittedName>
        <fullName evidence="4">EAL domain-containing protein</fullName>
    </submittedName>
</protein>
<keyword evidence="1" id="KW-0472">Membrane</keyword>
<evidence type="ECO:0000259" key="3">
    <source>
        <dbReference type="PROSITE" id="PS50887"/>
    </source>
</evidence>
<evidence type="ECO:0000313" key="4">
    <source>
        <dbReference type="EMBL" id="MDN3592031.1"/>
    </source>
</evidence>
<dbReference type="Gene3D" id="3.30.70.270">
    <property type="match status" value="1"/>
</dbReference>
<dbReference type="InterPro" id="IPR029787">
    <property type="entry name" value="Nucleotide_cyclase"/>
</dbReference>
<dbReference type="InterPro" id="IPR035965">
    <property type="entry name" value="PAS-like_dom_sf"/>
</dbReference>
<dbReference type="Pfam" id="PF00989">
    <property type="entry name" value="PAS"/>
    <property type="match status" value="1"/>
</dbReference>
<gene>
    <name evidence="4" type="ORF">QWZ12_15640</name>
</gene>
<evidence type="ECO:0000259" key="2">
    <source>
        <dbReference type="PROSITE" id="PS50883"/>
    </source>
</evidence>
<dbReference type="InterPro" id="IPR035919">
    <property type="entry name" value="EAL_sf"/>
</dbReference>
<sequence length="773" mass="83705">MPSDDLRLIGGEFAAPEKEALFQAERLPETIRHVRLILIFSVIMNSLFLFSDARFYGGPHFLPAISARLLVVGASCAAVWAVRTTGSFPALQRVMVVWQAISAVGVAYLCSTRSDIALFVLLMLPALYMLAVPTSFRWTVLSCVFCTGVLLCGYLLPSPVPDTALGIVMATVMSNAPILLFVMRWNRLRRLEWTAVRAAGRANGELAESRRLYETMFRAVPVPIVVSRQADGQFVSINDAGMDFFGIPDGASIAQYTTRDIVPLDQRRRLQGILEAHGSARDQEIVITIRGGVRRDILLSIEAVQADGVPCVVSSLVDITSRKAMEERIRVAANHDVLTGLANRALFQTSLDGALAQAREEGSTVGLILIDLDAFKEVNDTLGHDAGDTLLKAVGHRLTEVTEPDDLVARLGGDEFVVIARSGSLQHPEGRDLTALSERILSALRPPIDIRGRIVAPRASLGIAVYPAHADNAPDLFTNADLALYAAKGAGRNRATTFEPGLRAVIEDRVTITREMRSTLDAGGLIPFYQPKILLATGRIIGFEALARWQHPTRGLLTPTDFATVFDDPDIGIAVGQNLRRQIFADVADWIGSGHDPGRVFFNLSSAQFAQGDLADVLLAEIAAVGLSCDRFGIEVTETVLLAGNGNRVGPILETLHTAGLRIALDDFGTGYASLTHLKQFPVDEIKIDRSFVRDLERDPDDAAIVAAVLQLGRSLALDVTAEGIENNAQAHFLLAKGCSYAQGYLYGRPMPGDQVPGILTDSNERARSVVFG</sequence>
<dbReference type="InterPro" id="IPR000014">
    <property type="entry name" value="PAS"/>
</dbReference>
<dbReference type="SMART" id="SM00091">
    <property type="entry name" value="PAS"/>
    <property type="match status" value="1"/>
</dbReference>
<evidence type="ECO:0000256" key="1">
    <source>
        <dbReference type="SAM" id="Phobius"/>
    </source>
</evidence>
<evidence type="ECO:0000313" key="5">
    <source>
        <dbReference type="Proteomes" id="UP001224644"/>
    </source>
</evidence>
<dbReference type="SUPFAM" id="SSF55785">
    <property type="entry name" value="PYP-like sensor domain (PAS domain)"/>
    <property type="match status" value="1"/>
</dbReference>
<feature type="transmembrane region" description="Helical" evidence="1">
    <location>
        <begin position="36"/>
        <end position="55"/>
    </location>
</feature>
<dbReference type="Gene3D" id="3.30.450.20">
    <property type="entry name" value="PAS domain"/>
    <property type="match status" value="1"/>
</dbReference>
<dbReference type="Gene3D" id="3.20.20.450">
    <property type="entry name" value="EAL domain"/>
    <property type="match status" value="1"/>
</dbReference>
<dbReference type="InterPro" id="IPR043128">
    <property type="entry name" value="Rev_trsase/Diguanyl_cyclase"/>
</dbReference>
<dbReference type="NCBIfam" id="TIGR00229">
    <property type="entry name" value="sensory_box"/>
    <property type="match status" value="1"/>
</dbReference>
<dbReference type="PANTHER" id="PTHR44757:SF2">
    <property type="entry name" value="BIOFILM ARCHITECTURE MAINTENANCE PROTEIN MBAA"/>
    <property type="match status" value="1"/>
</dbReference>
<organism evidence="4 5">
    <name type="scientific">Methylobacterium adhaesivum</name>
    <dbReference type="NCBI Taxonomy" id="333297"/>
    <lineage>
        <taxon>Bacteria</taxon>
        <taxon>Pseudomonadati</taxon>
        <taxon>Pseudomonadota</taxon>
        <taxon>Alphaproteobacteria</taxon>
        <taxon>Hyphomicrobiales</taxon>
        <taxon>Methylobacteriaceae</taxon>
        <taxon>Methylobacterium</taxon>
    </lineage>
</organism>
<dbReference type="CDD" id="cd01949">
    <property type="entry name" value="GGDEF"/>
    <property type="match status" value="1"/>
</dbReference>
<feature type="transmembrane region" description="Helical" evidence="1">
    <location>
        <begin position="163"/>
        <end position="183"/>
    </location>
</feature>
<dbReference type="InterPro" id="IPR001633">
    <property type="entry name" value="EAL_dom"/>
</dbReference>
<dbReference type="Pfam" id="PF00563">
    <property type="entry name" value="EAL"/>
    <property type="match status" value="1"/>
</dbReference>
<dbReference type="InterPro" id="IPR000160">
    <property type="entry name" value="GGDEF_dom"/>
</dbReference>